<evidence type="ECO:0008006" key="11">
    <source>
        <dbReference type="Google" id="ProtNLM"/>
    </source>
</evidence>
<dbReference type="Pfam" id="PF00067">
    <property type="entry name" value="p450"/>
    <property type="match status" value="1"/>
</dbReference>
<dbReference type="GO" id="GO:0016705">
    <property type="term" value="F:oxidoreductase activity, acting on paired donors, with incorporation or reduction of molecular oxygen"/>
    <property type="evidence" value="ECO:0007669"/>
    <property type="project" value="InterPro"/>
</dbReference>
<evidence type="ECO:0000256" key="8">
    <source>
        <dbReference type="RuleBase" id="RU000461"/>
    </source>
</evidence>
<dbReference type="SUPFAM" id="SSF48264">
    <property type="entry name" value="Cytochrome P450"/>
    <property type="match status" value="1"/>
</dbReference>
<dbReference type="PRINTS" id="PR00385">
    <property type="entry name" value="P450"/>
</dbReference>
<evidence type="ECO:0000256" key="7">
    <source>
        <dbReference type="PIRSR" id="PIRSR602401-1"/>
    </source>
</evidence>
<keyword evidence="3 7" id="KW-0479">Metal-binding</keyword>
<dbReference type="PANTHER" id="PTHR24291:SF50">
    <property type="entry name" value="BIFUNCTIONAL ALBAFLAVENONE MONOOXYGENASE_TERPENE SYNTHASE"/>
    <property type="match status" value="1"/>
</dbReference>
<dbReference type="InterPro" id="IPR017972">
    <property type="entry name" value="Cyt_P450_CS"/>
</dbReference>
<proteinExistence type="inferred from homology"/>
<evidence type="ECO:0000256" key="6">
    <source>
        <dbReference type="ARBA" id="ARBA00023033"/>
    </source>
</evidence>
<dbReference type="GO" id="GO:0004497">
    <property type="term" value="F:monooxygenase activity"/>
    <property type="evidence" value="ECO:0007669"/>
    <property type="project" value="UniProtKB-KW"/>
</dbReference>
<evidence type="ECO:0000313" key="9">
    <source>
        <dbReference type="EMBL" id="CAF3766138.1"/>
    </source>
</evidence>
<dbReference type="CDD" id="cd00302">
    <property type="entry name" value="cytochrome_P450"/>
    <property type="match status" value="1"/>
</dbReference>
<dbReference type="Gene3D" id="1.10.630.10">
    <property type="entry name" value="Cytochrome P450"/>
    <property type="match status" value="1"/>
</dbReference>
<gene>
    <name evidence="9" type="ORF">KXQ929_LOCUS15091</name>
</gene>
<dbReference type="InterPro" id="IPR036396">
    <property type="entry name" value="Cyt_P450_sf"/>
</dbReference>
<dbReference type="PANTHER" id="PTHR24291">
    <property type="entry name" value="CYTOCHROME P450 FAMILY 4"/>
    <property type="match status" value="1"/>
</dbReference>
<comment type="cofactor">
    <cofactor evidence="7">
        <name>heme</name>
        <dbReference type="ChEBI" id="CHEBI:30413"/>
    </cofactor>
</comment>
<evidence type="ECO:0000256" key="3">
    <source>
        <dbReference type="ARBA" id="ARBA00022723"/>
    </source>
</evidence>
<evidence type="ECO:0000256" key="2">
    <source>
        <dbReference type="ARBA" id="ARBA00022617"/>
    </source>
</evidence>
<protein>
    <recommendedName>
        <fullName evidence="11">Cytochrome P450</fullName>
    </recommendedName>
</protein>
<feature type="binding site" description="axial binding residue" evidence="7">
    <location>
        <position position="397"/>
    </location>
    <ligand>
        <name>heme</name>
        <dbReference type="ChEBI" id="CHEBI:30413"/>
    </ligand>
    <ligandPart>
        <name>Fe</name>
        <dbReference type="ChEBI" id="CHEBI:18248"/>
    </ligandPart>
</feature>
<dbReference type="InterPro" id="IPR001128">
    <property type="entry name" value="Cyt_P450"/>
</dbReference>
<organism evidence="9 10">
    <name type="scientific">Adineta steineri</name>
    <dbReference type="NCBI Taxonomy" id="433720"/>
    <lineage>
        <taxon>Eukaryota</taxon>
        <taxon>Metazoa</taxon>
        <taxon>Spiralia</taxon>
        <taxon>Gnathifera</taxon>
        <taxon>Rotifera</taxon>
        <taxon>Eurotatoria</taxon>
        <taxon>Bdelloidea</taxon>
        <taxon>Adinetida</taxon>
        <taxon>Adinetidae</taxon>
        <taxon>Adineta</taxon>
    </lineage>
</organism>
<dbReference type="PRINTS" id="PR00463">
    <property type="entry name" value="EP450I"/>
</dbReference>
<keyword evidence="4 8" id="KW-0560">Oxidoreductase</keyword>
<reference evidence="9" key="1">
    <citation type="submission" date="2021-02" db="EMBL/GenBank/DDBJ databases">
        <authorList>
            <person name="Nowell W R."/>
        </authorList>
    </citation>
    <scope>NUCLEOTIDE SEQUENCE</scope>
</reference>
<dbReference type="EMBL" id="CAJOBB010000859">
    <property type="protein sequence ID" value="CAF3766138.1"/>
    <property type="molecule type" value="Genomic_DNA"/>
</dbReference>
<evidence type="ECO:0000256" key="4">
    <source>
        <dbReference type="ARBA" id="ARBA00023002"/>
    </source>
</evidence>
<dbReference type="Proteomes" id="UP000663868">
    <property type="component" value="Unassembled WGS sequence"/>
</dbReference>
<dbReference type="AlphaFoldDB" id="A0A818ZBG2"/>
<name>A0A818ZBG2_9BILA</name>
<dbReference type="GO" id="GO:0005506">
    <property type="term" value="F:iron ion binding"/>
    <property type="evidence" value="ECO:0007669"/>
    <property type="project" value="InterPro"/>
</dbReference>
<sequence>MKMKYFTLRGPIPGLSPHFFFGNTIQSGLISKAFSFHEVYGKFKSRFGDVFQFWLGPWRVIVVNLISPFVGAKFKRHASLTIPLLRRNKIIPNFDLIIDCTDKLLSQWRTVPSNHIHLDIPQQCRNLLLLIFGFLAFDYDLKTLDNTDNNELAQAVKDFMESIYPVFFLPKFAAFIYLRLSRRYQRARTIIQQYVYRIIDHELIDCSETVAERKRTSLIASLASALQDDEKTEMAKSEEEKKGLNRSEVLHEVLFFLLAGYETTSTALTWFIHLASKHPRIQQKIKAELLENNCKEDFSVEHLDSLVYLDCVIKEVLRFCPPVNGSARTLTMDDRLPESGTQLYAGDEVLIPFMNLARDPRYWFIDPELFYPERFLGEDKNHQSHALIPFGGGHRQCIGQDLARFELKVIIARLMQHVTFGDGGPEVNAGGHLQTATILPKHIGVTVQFEQ</sequence>
<evidence type="ECO:0000256" key="1">
    <source>
        <dbReference type="ARBA" id="ARBA00010617"/>
    </source>
</evidence>
<dbReference type="GO" id="GO:0020037">
    <property type="term" value="F:heme binding"/>
    <property type="evidence" value="ECO:0007669"/>
    <property type="project" value="InterPro"/>
</dbReference>
<evidence type="ECO:0000256" key="5">
    <source>
        <dbReference type="ARBA" id="ARBA00023004"/>
    </source>
</evidence>
<accession>A0A818ZBG2</accession>
<comment type="caution">
    <text evidence="9">The sequence shown here is derived from an EMBL/GenBank/DDBJ whole genome shotgun (WGS) entry which is preliminary data.</text>
</comment>
<keyword evidence="5 7" id="KW-0408">Iron</keyword>
<evidence type="ECO:0000313" key="10">
    <source>
        <dbReference type="Proteomes" id="UP000663868"/>
    </source>
</evidence>
<dbReference type="InterPro" id="IPR050196">
    <property type="entry name" value="Cytochrome_P450_Monoox"/>
</dbReference>
<dbReference type="PROSITE" id="PS00086">
    <property type="entry name" value="CYTOCHROME_P450"/>
    <property type="match status" value="1"/>
</dbReference>
<keyword evidence="2 7" id="KW-0349">Heme</keyword>
<keyword evidence="6 8" id="KW-0503">Monooxygenase</keyword>
<dbReference type="InterPro" id="IPR002401">
    <property type="entry name" value="Cyt_P450_E_grp-I"/>
</dbReference>
<comment type="similarity">
    <text evidence="1 8">Belongs to the cytochrome P450 family.</text>
</comment>